<proteinExistence type="predicted"/>
<dbReference type="EMBL" id="JBBXMP010000223">
    <property type="protein sequence ID" value="KAL0059493.1"/>
    <property type="molecule type" value="Genomic_DNA"/>
</dbReference>
<feature type="region of interest" description="Disordered" evidence="1">
    <location>
        <begin position="150"/>
        <end position="201"/>
    </location>
</feature>
<dbReference type="Proteomes" id="UP001437256">
    <property type="component" value="Unassembled WGS sequence"/>
</dbReference>
<organism evidence="3 4">
    <name type="scientific">Marasmius tenuissimus</name>
    <dbReference type="NCBI Taxonomy" id="585030"/>
    <lineage>
        <taxon>Eukaryota</taxon>
        <taxon>Fungi</taxon>
        <taxon>Dikarya</taxon>
        <taxon>Basidiomycota</taxon>
        <taxon>Agaricomycotina</taxon>
        <taxon>Agaricomycetes</taxon>
        <taxon>Agaricomycetidae</taxon>
        <taxon>Agaricales</taxon>
        <taxon>Marasmiineae</taxon>
        <taxon>Marasmiaceae</taxon>
        <taxon>Marasmius</taxon>
    </lineage>
</organism>
<dbReference type="Pfam" id="PF18717">
    <property type="entry name" value="CxC4"/>
    <property type="match status" value="1"/>
</dbReference>
<reference evidence="3 4" key="1">
    <citation type="submission" date="2024-05" db="EMBL/GenBank/DDBJ databases">
        <title>A draft genome resource for the thread blight pathogen Marasmius tenuissimus strain MS-2.</title>
        <authorList>
            <person name="Yulfo-Soto G.E."/>
            <person name="Baruah I.K."/>
            <person name="Amoako-Attah I."/>
            <person name="Bukari Y."/>
            <person name="Meinhardt L.W."/>
            <person name="Bailey B.A."/>
            <person name="Cohen S.P."/>
        </authorList>
    </citation>
    <scope>NUCLEOTIDE SEQUENCE [LARGE SCALE GENOMIC DNA]</scope>
    <source>
        <strain evidence="3 4">MS-2</strain>
    </source>
</reference>
<evidence type="ECO:0000256" key="1">
    <source>
        <dbReference type="SAM" id="MobiDB-lite"/>
    </source>
</evidence>
<evidence type="ECO:0000313" key="4">
    <source>
        <dbReference type="Proteomes" id="UP001437256"/>
    </source>
</evidence>
<evidence type="ECO:0000259" key="2">
    <source>
        <dbReference type="Pfam" id="PF18717"/>
    </source>
</evidence>
<evidence type="ECO:0000313" key="3">
    <source>
        <dbReference type="EMBL" id="KAL0059493.1"/>
    </source>
</evidence>
<feature type="domain" description="HMG" evidence="2">
    <location>
        <begin position="485"/>
        <end position="614"/>
    </location>
</feature>
<comment type="caution">
    <text evidence="3">The sequence shown here is derived from an EMBL/GenBank/DDBJ whole genome shotgun (WGS) entry which is preliminary data.</text>
</comment>
<protein>
    <recommendedName>
        <fullName evidence="2">HMG domain-containing protein</fullName>
    </recommendedName>
</protein>
<feature type="compositionally biased region" description="Basic and acidic residues" evidence="1">
    <location>
        <begin position="173"/>
        <end position="190"/>
    </location>
</feature>
<keyword evidence="4" id="KW-1185">Reference proteome</keyword>
<dbReference type="InterPro" id="IPR040648">
    <property type="entry name" value="HMGXB3_CxC4"/>
</dbReference>
<name>A0ABR2ZFD9_9AGAR</name>
<accession>A0ABR2ZFD9</accession>
<gene>
    <name evidence="3" type="ORF">AAF712_013758</name>
</gene>
<sequence>MALMSSSASDACLCIRVGRVGLDIDDTVVLYPLAERVAEAAYGVIFEQSNRAPFTETEHAKYEALNGHGRRRWNKLIARRLPDFLTTRDPTGRYSGIASPPRSPVIMSERKLKLWSRLVEGETSDTMEWGTRKDTFETLDDMPVEDFHVKRRKKRWQDQSPSKKSGTRRVLKTRTEGKNSDGQKDRRQKSNGDSGGRLNVIDDVPPTYSQHFDEQMDICGPATPETRSESAVSEEVVEQYLREFQEGRVGFYHIGTFLYIVQDWSTEESVPMPDWSHFRAQKVGMDVDLDCRCPEGRRGASCVHKECYLEFREERFRRLEDYTRADEDDLVVLFRRERLSDLSVESPVWLNLFSVREKNSHESELEKRAVVTFRGTDDGCGEWLCTASKHMKLRGCQHQSMARNAFRAFNAQVDEPDINGEGDDGLDVPDDEPTPIVGEMLVVEPVNGDSTLERSISYLPIRPPEWVSLPTDIPHYPRRSPKSPVPNVIELREVGRSNCDVRVLPEMLEMTKTSRRCKVYTLTEELERQIELVRCPRCHPRKHCFIGPDTRGLGLFNYNNSVLMSHELLDEYVSRFTSSVSPFAAFVEGMSRIYSGRGFSFIKEDLFRSVWFAYASLQDFSGDMSCPVCREEPDCVIWDGITLAYGKEHLTGDLKPPTELRTEAPVRNRHYSEKPQMIQETRKEPIRRLMRRWLEGSKPVRQRGEGDSDSDGAPRADMSVFGTVCERLGKVSMSLKDLFGRVFSLQSVIDEGLKRLYRALFIQLAAEESAVQMVNWDGLRHLYGFVQQPARETATRLVGIPALWKVLEEEWKRNGRYPSDTVGVCLWMYERAREVFSVLFRHQQGDLPMMEASGVGDDWRKVRLSGVFERRVEMLTVFEWPVIDRLLLQPTANPPPS</sequence>